<proteinExistence type="predicted"/>
<protein>
    <recommendedName>
        <fullName evidence="2">DUF1302 domain-containing protein</fullName>
    </recommendedName>
</protein>
<evidence type="ECO:0000313" key="1">
    <source>
        <dbReference type="EMBL" id="CAA6819711.1"/>
    </source>
</evidence>
<reference evidence="1" key="1">
    <citation type="submission" date="2020-01" db="EMBL/GenBank/DDBJ databases">
        <authorList>
            <person name="Meier V. D."/>
            <person name="Meier V D."/>
        </authorList>
    </citation>
    <scope>NUCLEOTIDE SEQUENCE</scope>
    <source>
        <strain evidence="1">HLG_WM_MAG_04</strain>
    </source>
</reference>
<evidence type="ECO:0008006" key="2">
    <source>
        <dbReference type="Google" id="ProtNLM"/>
    </source>
</evidence>
<organism evidence="1">
    <name type="scientific">uncultured Sulfurovum sp</name>
    <dbReference type="NCBI Taxonomy" id="269237"/>
    <lineage>
        <taxon>Bacteria</taxon>
        <taxon>Pseudomonadati</taxon>
        <taxon>Campylobacterota</taxon>
        <taxon>Epsilonproteobacteria</taxon>
        <taxon>Campylobacterales</taxon>
        <taxon>Sulfurovaceae</taxon>
        <taxon>Sulfurovum</taxon>
        <taxon>environmental samples</taxon>
    </lineage>
</organism>
<dbReference type="AlphaFoldDB" id="A0A6S6T8T9"/>
<dbReference type="EMBL" id="CACVAX010000056">
    <property type="protein sequence ID" value="CAA6819711.1"/>
    <property type="molecule type" value="Genomic_DNA"/>
</dbReference>
<name>A0A6S6T8T9_9BACT</name>
<dbReference type="Pfam" id="PF06980">
    <property type="entry name" value="DUF1302"/>
    <property type="match status" value="1"/>
</dbReference>
<sequence>MLDNSKVSFSRGFISVLLLLSTLNAETLNEALEGFDDEPQIKKVDLVKDNIMDGFDDEVRTISLPKTEVEEKHGGLTGRLTEQTTYAYGADSPHDNFSSLKSSLLLDYEYKFDNGFKFKTNAKAYYDAIYSLRGREKYTKDELDDLESEVELFDTYIEGALAHNLDMKLGRQVVVWGRSDTIRITDVLNPLDNRLPGLVDIEDLRLPVAMAKFDYFIDDWRITPMAVVEQRFSKNPPAGSVFNMSSTSLPSNEDYDDTLPALSIGAEFSGWDANFYAAQLRDDTGYFANGKLQHDKVSMLGTAFNILNGSWLLKSELAHFDGLKYATTGQKEFKRTDGLLGLEYNGIADTLISYDASLRKLHGYDKQLKNEYLDVNEDTYQHAFRVTSDFKNATIHANYLISLFGKSLDEGGFQRAWVKYDIADAIYANFGLIDYMSGSNRFDAISNNDMIFLDVSYSF</sequence>
<dbReference type="InterPro" id="IPR010727">
    <property type="entry name" value="DUF1302"/>
</dbReference>
<accession>A0A6S6T8T9</accession>
<gene>
    <name evidence="1" type="ORF">HELGO_WM8900</name>
</gene>